<name>A0ABQ9Y837_9EUKA</name>
<sequence length="819" mass="90314">MKLFVFILVFGVFVSHPSTPPIFTSHVATSKPNDEEQSVFACVVELIGPTTIQIHLFGENLRLGEYCFSIREGIEEPERFTLNFDTRQSSGITSEAQTLDANHPLQPGHTYLLTTLELNEPELKKISFMRNSKPVVIWLSVQPDPTTPVISYVDLLLAPDRISLFFEVYGVNIDSLTLIKFPSLSNDVSGSVSVELPTHSSPYLCSSNPIHPEDFFFSKLMYNQSLNSIELIGSDSQTIVYPHTVTAAQEDLATTMIVTAIVVQLYTDDTAQFYLTGKHLKPGLYKLSWRQTFMDIEYGSATLQFPTQIMTSIVSEKIALSDLDQFDNDCLAYRIEPIDFAPPIRVVVPGKVSSGVYIEVFGAWGYVTTIASVKCELSIDSSSFAQINVTVLMFSAGEYYATFSDENQNQYTVQLWFDQSTSVTMFSSSLPISVGPSNTDLVYGAVYTDFKVFRNGIELPSEMTSFTAPSDQVVVTVTKITYKHVTDTSFCLEFTSNHVFSGTFEVTFSADGNQPFTKEIEVFALPGTFLVQSEVLEIDGSQFRFKTVYTITSIDPKSDRTEILFTQLLFTIPPVRPTPIDDRSIVDLSGSEDLGCGYGTEQPCRNLIQAIQNQIVIPEVFVLYSLLTVEVKNGGVVKEYFDTPEISVPLLICGNVGQGVVPTIEIQSNPQIILTGGSEDAVGLTMLDLEFSFASDSGFRPFFVVKGGEFFMQRCVISESNSAHSSFLLVESGDAKFYQSEIKNIRAVDTILDMSASLATLSVDTMTITNCGQSTSNSLLVFGNGFGDISNMEMTGCEAEEAPISLSSQNIITVFNNSC</sequence>
<proteinExistence type="predicted"/>
<keyword evidence="1" id="KW-0732">Signal</keyword>
<dbReference type="Proteomes" id="UP001281761">
    <property type="component" value="Unassembled WGS sequence"/>
</dbReference>
<organism evidence="2 3">
    <name type="scientific">Blattamonas nauphoetae</name>
    <dbReference type="NCBI Taxonomy" id="2049346"/>
    <lineage>
        <taxon>Eukaryota</taxon>
        <taxon>Metamonada</taxon>
        <taxon>Preaxostyla</taxon>
        <taxon>Oxymonadida</taxon>
        <taxon>Blattamonas</taxon>
    </lineage>
</organism>
<feature type="chain" id="PRO_5045753794" evidence="1">
    <location>
        <begin position="18"/>
        <end position="819"/>
    </location>
</feature>
<protein>
    <submittedName>
        <fullName evidence="2">Uncharacterized protein</fullName>
    </submittedName>
</protein>
<accession>A0ABQ9Y837</accession>
<gene>
    <name evidence="2" type="ORF">BLNAU_5120</name>
</gene>
<evidence type="ECO:0000313" key="3">
    <source>
        <dbReference type="Proteomes" id="UP001281761"/>
    </source>
</evidence>
<comment type="caution">
    <text evidence="2">The sequence shown here is derived from an EMBL/GenBank/DDBJ whole genome shotgun (WGS) entry which is preliminary data.</text>
</comment>
<evidence type="ECO:0000256" key="1">
    <source>
        <dbReference type="SAM" id="SignalP"/>
    </source>
</evidence>
<keyword evidence="3" id="KW-1185">Reference proteome</keyword>
<dbReference type="EMBL" id="JARBJD010000026">
    <property type="protein sequence ID" value="KAK2959923.1"/>
    <property type="molecule type" value="Genomic_DNA"/>
</dbReference>
<evidence type="ECO:0000313" key="2">
    <source>
        <dbReference type="EMBL" id="KAK2959923.1"/>
    </source>
</evidence>
<reference evidence="2 3" key="1">
    <citation type="journal article" date="2022" name="bioRxiv">
        <title>Genomics of Preaxostyla Flagellates Illuminates Evolutionary Transitions and the Path Towards Mitochondrial Loss.</title>
        <authorList>
            <person name="Novak L.V.F."/>
            <person name="Treitli S.C."/>
            <person name="Pyrih J."/>
            <person name="Halakuc P."/>
            <person name="Pipaliya S.V."/>
            <person name="Vacek V."/>
            <person name="Brzon O."/>
            <person name="Soukal P."/>
            <person name="Eme L."/>
            <person name="Dacks J.B."/>
            <person name="Karnkowska A."/>
            <person name="Elias M."/>
            <person name="Hampl V."/>
        </authorList>
    </citation>
    <scope>NUCLEOTIDE SEQUENCE [LARGE SCALE GENOMIC DNA]</scope>
    <source>
        <strain evidence="2">NAU3</strain>
        <tissue evidence="2">Gut</tissue>
    </source>
</reference>
<feature type="signal peptide" evidence="1">
    <location>
        <begin position="1"/>
        <end position="17"/>
    </location>
</feature>